<sequence length="539" mass="60962">MAKQRANVLKLVCPRGVVEVYRKPITAAEVMSRKPRHFVTRPDVFEYPWVVVRPESVLQLGEVFYVVPARTIYRLLQSRGYYGSHNGEANLPQSVQTSPNDVWPYRRQSDIDHWHSAKRGSHHDCEKTERCNLGELDRVNLLSCSADAHLSNALVARRQFCDQESQNALDHRTSTLLKEVALSNPRRRQLSLDSGEKRNHGMNKGYDSDSAQLKSNITKRWGRSKQTSGHNLEEHDPTSYATTRQSDKGSLRLGNLASLISKLPLARKSNLEEGSKRKVSANAVNPCKDMASNHENVAESHDPPVFDFKRGNARNECTSLSLLDVLFRDRHSYSSSKDADSDEAREFWSGSVGPEQFLQIPSAEEKCPEEILSEDTSFTFDVPSRTETDVAPTPHSIWCNSTFDYSHCQSMEDNPRCHMNLQPLNSCRYIDGLSEAIEVRRDLSTDCISDSVSPIDPNNLLKTEVGYDRPEMSCTEAGNDKGQKTGLTKDSGYIEKDSDVRSCLQKTRKRLPATPRVKFTLPGEDHNNLRVEVFEFKED</sequence>
<proteinExistence type="predicted"/>
<keyword evidence="2" id="KW-1185">Reference proteome</keyword>
<evidence type="ECO:0000313" key="2">
    <source>
        <dbReference type="Proteomes" id="UP001057402"/>
    </source>
</evidence>
<reference evidence="2" key="1">
    <citation type="journal article" date="2023" name="Front. Plant Sci.">
        <title>Chromosomal-level genome assembly of Melastoma candidum provides insights into trichome evolution.</title>
        <authorList>
            <person name="Zhong Y."/>
            <person name="Wu W."/>
            <person name="Sun C."/>
            <person name="Zou P."/>
            <person name="Liu Y."/>
            <person name="Dai S."/>
            <person name="Zhou R."/>
        </authorList>
    </citation>
    <scope>NUCLEOTIDE SEQUENCE [LARGE SCALE GENOMIC DNA]</scope>
</reference>
<gene>
    <name evidence="1" type="ORF">MLD38_016824</name>
</gene>
<name>A0ACB9QN13_9MYRT</name>
<organism evidence="1 2">
    <name type="scientific">Melastoma candidum</name>
    <dbReference type="NCBI Taxonomy" id="119954"/>
    <lineage>
        <taxon>Eukaryota</taxon>
        <taxon>Viridiplantae</taxon>
        <taxon>Streptophyta</taxon>
        <taxon>Embryophyta</taxon>
        <taxon>Tracheophyta</taxon>
        <taxon>Spermatophyta</taxon>
        <taxon>Magnoliopsida</taxon>
        <taxon>eudicotyledons</taxon>
        <taxon>Gunneridae</taxon>
        <taxon>Pentapetalae</taxon>
        <taxon>rosids</taxon>
        <taxon>malvids</taxon>
        <taxon>Myrtales</taxon>
        <taxon>Melastomataceae</taxon>
        <taxon>Melastomatoideae</taxon>
        <taxon>Melastomateae</taxon>
        <taxon>Melastoma</taxon>
    </lineage>
</organism>
<protein>
    <submittedName>
        <fullName evidence="1">Uncharacterized protein</fullName>
    </submittedName>
</protein>
<dbReference type="EMBL" id="CM042884">
    <property type="protein sequence ID" value="KAI4368247.1"/>
    <property type="molecule type" value="Genomic_DNA"/>
</dbReference>
<dbReference type="Proteomes" id="UP001057402">
    <property type="component" value="Chromosome 5"/>
</dbReference>
<evidence type="ECO:0000313" key="1">
    <source>
        <dbReference type="EMBL" id="KAI4368247.1"/>
    </source>
</evidence>
<comment type="caution">
    <text evidence="1">The sequence shown here is derived from an EMBL/GenBank/DDBJ whole genome shotgun (WGS) entry which is preliminary data.</text>
</comment>
<accession>A0ACB9QN13</accession>